<evidence type="ECO:0000256" key="1">
    <source>
        <dbReference type="SAM" id="Phobius"/>
    </source>
</evidence>
<proteinExistence type="predicted"/>
<dbReference type="EMBL" id="BMAT01010681">
    <property type="protein sequence ID" value="GFR58437.1"/>
    <property type="molecule type" value="Genomic_DNA"/>
</dbReference>
<dbReference type="Proteomes" id="UP000762676">
    <property type="component" value="Unassembled WGS sequence"/>
</dbReference>
<sequence>MLVSEQCRSRGIRVESQLDRLTVVVVEVVVVVVVVVVVAAAAVVVVVVAVVSRYLEIRIVDVNLHTRSGIYVNDNGGSAKGDIWGLVLGRDFQN</sequence>
<keyword evidence="1" id="KW-1133">Transmembrane helix</keyword>
<keyword evidence="1" id="KW-0472">Membrane</keyword>
<protein>
    <submittedName>
        <fullName evidence="2">Uncharacterized protein</fullName>
    </submittedName>
</protein>
<feature type="transmembrane region" description="Helical" evidence="1">
    <location>
        <begin position="21"/>
        <end position="51"/>
    </location>
</feature>
<keyword evidence="1" id="KW-0812">Transmembrane</keyword>
<accession>A0AAV4EBU2</accession>
<keyword evidence="3" id="KW-1185">Reference proteome</keyword>
<reference evidence="2 3" key="1">
    <citation type="journal article" date="2021" name="Elife">
        <title>Chloroplast acquisition without the gene transfer in kleptoplastic sea slugs, Plakobranchus ocellatus.</title>
        <authorList>
            <person name="Maeda T."/>
            <person name="Takahashi S."/>
            <person name="Yoshida T."/>
            <person name="Shimamura S."/>
            <person name="Takaki Y."/>
            <person name="Nagai Y."/>
            <person name="Toyoda A."/>
            <person name="Suzuki Y."/>
            <person name="Arimoto A."/>
            <person name="Ishii H."/>
            <person name="Satoh N."/>
            <person name="Nishiyama T."/>
            <person name="Hasebe M."/>
            <person name="Maruyama T."/>
            <person name="Minagawa J."/>
            <person name="Obokata J."/>
            <person name="Shigenobu S."/>
        </authorList>
    </citation>
    <scope>NUCLEOTIDE SEQUENCE [LARGE SCALE GENOMIC DNA]</scope>
</reference>
<gene>
    <name evidence="2" type="ORF">ElyMa_005360100</name>
</gene>
<name>A0AAV4EBU2_9GAST</name>
<dbReference type="AlphaFoldDB" id="A0AAV4EBU2"/>
<comment type="caution">
    <text evidence="2">The sequence shown here is derived from an EMBL/GenBank/DDBJ whole genome shotgun (WGS) entry which is preliminary data.</text>
</comment>
<organism evidence="2 3">
    <name type="scientific">Elysia marginata</name>
    <dbReference type="NCBI Taxonomy" id="1093978"/>
    <lineage>
        <taxon>Eukaryota</taxon>
        <taxon>Metazoa</taxon>
        <taxon>Spiralia</taxon>
        <taxon>Lophotrochozoa</taxon>
        <taxon>Mollusca</taxon>
        <taxon>Gastropoda</taxon>
        <taxon>Heterobranchia</taxon>
        <taxon>Euthyneura</taxon>
        <taxon>Panpulmonata</taxon>
        <taxon>Sacoglossa</taxon>
        <taxon>Placobranchoidea</taxon>
        <taxon>Plakobranchidae</taxon>
        <taxon>Elysia</taxon>
    </lineage>
</organism>
<evidence type="ECO:0000313" key="2">
    <source>
        <dbReference type="EMBL" id="GFR58437.1"/>
    </source>
</evidence>
<evidence type="ECO:0000313" key="3">
    <source>
        <dbReference type="Proteomes" id="UP000762676"/>
    </source>
</evidence>